<keyword evidence="3" id="KW-1185">Reference proteome</keyword>
<dbReference type="GeneID" id="98063211"/>
<organism evidence="2 3">
    <name type="scientific">Monoglobus pectinilyticus</name>
    <dbReference type="NCBI Taxonomy" id="1981510"/>
    <lineage>
        <taxon>Bacteria</taxon>
        <taxon>Bacillati</taxon>
        <taxon>Bacillota</taxon>
        <taxon>Clostridia</taxon>
        <taxon>Monoglobales</taxon>
        <taxon>Monoglobaceae</taxon>
        <taxon>Monoglobus</taxon>
    </lineage>
</organism>
<keyword evidence="1" id="KW-0472">Membrane</keyword>
<proteinExistence type="predicted"/>
<keyword evidence="1" id="KW-1133">Transmembrane helix</keyword>
<feature type="transmembrane region" description="Helical" evidence="1">
    <location>
        <begin position="20"/>
        <end position="38"/>
    </location>
</feature>
<evidence type="ECO:0000313" key="2">
    <source>
        <dbReference type="EMBL" id="AUO19980.1"/>
    </source>
</evidence>
<dbReference type="KEGG" id="mpec:B9O19_01831"/>
<dbReference type="EMBL" id="CP020991">
    <property type="protein sequence ID" value="AUO19980.1"/>
    <property type="molecule type" value="Genomic_DNA"/>
</dbReference>
<feature type="transmembrane region" description="Helical" evidence="1">
    <location>
        <begin position="230"/>
        <end position="248"/>
    </location>
</feature>
<feature type="transmembrane region" description="Helical" evidence="1">
    <location>
        <begin position="73"/>
        <end position="97"/>
    </location>
</feature>
<reference evidence="2 3" key="1">
    <citation type="submission" date="2017-04" db="EMBL/GenBank/DDBJ databases">
        <title>Monoglobus pectinilyticus 14 draft genome.</title>
        <authorList>
            <person name="Kim C."/>
            <person name="Rosendale D.I."/>
            <person name="Kelly W.J."/>
            <person name="Tannock G.W."/>
            <person name="Patchett M.L."/>
            <person name="Jordens J.Z."/>
        </authorList>
    </citation>
    <scope>NUCLEOTIDE SEQUENCE [LARGE SCALE GENOMIC DNA]</scope>
    <source>
        <strain evidence="2 3">14</strain>
    </source>
</reference>
<sequence>MRRINNEDVSLKKKRDKRKIIHTILSILVILVMVRQFFMENYANVFTCVLTLILFMIPSFVDRKLNIKLPIALEAVIMFFIFSAEILGEIQSFYTIIPLWDTILHTINGFMMAAIGFAMIDILNQDPHFHINMSPLFVAFVAFCFSMTIGVIWEFFEYGMDQFFLTDMQKDWYVPNISSVLLNPSGLNDPIIIKDITKTVISGTINGVPQDYAITGSYLDIGLIDTMKDMLVNCLGAIIFSIFGFFYIRTRGKGKVASSFIPQLKTEEEIEATEAMLRARKDEIKNKKDKK</sequence>
<dbReference type="Pfam" id="PF09997">
    <property type="entry name" value="DUF2238"/>
    <property type="match status" value="1"/>
</dbReference>
<name>A0A2K9P430_9FIRM</name>
<keyword evidence="1" id="KW-0812">Transmembrane</keyword>
<feature type="transmembrane region" description="Helical" evidence="1">
    <location>
        <begin position="103"/>
        <end position="124"/>
    </location>
</feature>
<evidence type="ECO:0000256" key="1">
    <source>
        <dbReference type="SAM" id="Phobius"/>
    </source>
</evidence>
<accession>A0A2K9P430</accession>
<dbReference type="Proteomes" id="UP000235589">
    <property type="component" value="Chromosome"/>
</dbReference>
<protein>
    <submittedName>
        <fullName evidence="2">Membrane protein, putative</fullName>
    </submittedName>
</protein>
<gene>
    <name evidence="2" type="ORF">B9O19_01831</name>
</gene>
<evidence type="ECO:0000313" key="3">
    <source>
        <dbReference type="Proteomes" id="UP000235589"/>
    </source>
</evidence>
<dbReference type="AlphaFoldDB" id="A0A2K9P430"/>
<dbReference type="RefSeq" id="WP_245862913.1">
    <property type="nucleotide sequence ID" value="NZ_CP020991.1"/>
</dbReference>
<feature type="transmembrane region" description="Helical" evidence="1">
    <location>
        <begin position="44"/>
        <end position="61"/>
    </location>
</feature>
<dbReference type="InterPro" id="IPR014509">
    <property type="entry name" value="YjdF-like"/>
</dbReference>
<feature type="transmembrane region" description="Helical" evidence="1">
    <location>
        <begin position="136"/>
        <end position="156"/>
    </location>
</feature>